<evidence type="ECO:0000256" key="5">
    <source>
        <dbReference type="ARBA" id="ARBA00022692"/>
    </source>
</evidence>
<dbReference type="GO" id="GO:0005789">
    <property type="term" value="C:endoplasmic reticulum membrane"/>
    <property type="evidence" value="ECO:0007669"/>
    <property type="project" value="TreeGrafter"/>
</dbReference>
<keyword evidence="4 11" id="KW-0808">Transferase</keyword>
<feature type="transmembrane region" description="Helical" evidence="11">
    <location>
        <begin position="76"/>
        <end position="101"/>
    </location>
</feature>
<keyword evidence="8 11" id="KW-0443">Lipid metabolism</keyword>
<evidence type="ECO:0000256" key="6">
    <source>
        <dbReference type="ARBA" id="ARBA00022832"/>
    </source>
</evidence>
<comment type="catalytic activity">
    <reaction evidence="11">
        <text>a very-long-chain acyl-CoA + malonyl-CoA + H(+) = a very-long-chain 3-oxoacyl-CoA + CO2 + CoA</text>
        <dbReference type="Rhea" id="RHEA:32727"/>
        <dbReference type="ChEBI" id="CHEBI:15378"/>
        <dbReference type="ChEBI" id="CHEBI:16526"/>
        <dbReference type="ChEBI" id="CHEBI:57287"/>
        <dbReference type="ChEBI" id="CHEBI:57384"/>
        <dbReference type="ChEBI" id="CHEBI:90725"/>
        <dbReference type="ChEBI" id="CHEBI:90736"/>
        <dbReference type="EC" id="2.3.1.199"/>
    </reaction>
</comment>
<dbReference type="GO" id="GO:0034625">
    <property type="term" value="P:fatty acid elongation, monounsaturated fatty acid"/>
    <property type="evidence" value="ECO:0007669"/>
    <property type="project" value="TreeGrafter"/>
</dbReference>
<reference evidence="13 14" key="1">
    <citation type="journal article" date="2017" name="Curr. Biol.">
        <title>Genome architecture and evolution of a unichromosomal asexual nematode.</title>
        <authorList>
            <person name="Fradin H."/>
            <person name="Zegar C."/>
            <person name="Gutwein M."/>
            <person name="Lucas J."/>
            <person name="Kovtun M."/>
            <person name="Corcoran D."/>
            <person name="Baugh L.R."/>
            <person name="Kiontke K."/>
            <person name="Gunsalus K."/>
            <person name="Fitch D.H."/>
            <person name="Piano F."/>
        </authorList>
    </citation>
    <scope>NUCLEOTIDE SEQUENCE [LARGE SCALE GENOMIC DNA]</scope>
    <source>
        <strain evidence="13">PF1309</strain>
    </source>
</reference>
<dbReference type="Proteomes" id="UP000218231">
    <property type="component" value="Unassembled WGS sequence"/>
</dbReference>
<keyword evidence="14" id="KW-1185">Reference proteome</keyword>
<proteinExistence type="inferred from homology"/>
<dbReference type="UniPathway" id="UPA00094"/>
<dbReference type="STRING" id="2018661.A0A2A2LM85"/>
<dbReference type="PANTHER" id="PTHR11157">
    <property type="entry name" value="FATTY ACID ACYL TRANSFERASE-RELATED"/>
    <property type="match status" value="1"/>
</dbReference>
<evidence type="ECO:0000313" key="14">
    <source>
        <dbReference type="Proteomes" id="UP000218231"/>
    </source>
</evidence>
<comment type="subcellular location">
    <subcellularLocation>
        <location evidence="1">Membrane</location>
        <topology evidence="1">Multi-pass membrane protein</topology>
    </subcellularLocation>
</comment>
<evidence type="ECO:0000256" key="11">
    <source>
        <dbReference type="RuleBase" id="RU361115"/>
    </source>
</evidence>
<evidence type="ECO:0000256" key="1">
    <source>
        <dbReference type="ARBA" id="ARBA00004141"/>
    </source>
</evidence>
<dbReference type="EMBL" id="LIAE01006608">
    <property type="protein sequence ID" value="PAV87107.1"/>
    <property type="molecule type" value="Genomic_DNA"/>
</dbReference>
<feature type="transmembrane region" description="Helical" evidence="11">
    <location>
        <begin position="16"/>
        <end position="37"/>
    </location>
</feature>
<dbReference type="GO" id="GO:0009922">
    <property type="term" value="F:fatty acid elongase activity"/>
    <property type="evidence" value="ECO:0007669"/>
    <property type="project" value="UniProtKB-EC"/>
</dbReference>
<keyword evidence="12" id="KW-0175">Coiled coil</keyword>
<dbReference type="GO" id="GO:0019367">
    <property type="term" value="P:fatty acid elongation, saturated fatty acid"/>
    <property type="evidence" value="ECO:0007669"/>
    <property type="project" value="TreeGrafter"/>
</dbReference>
<feature type="transmembrane region" description="Helical" evidence="11">
    <location>
        <begin position="177"/>
        <end position="199"/>
    </location>
</feature>
<evidence type="ECO:0000256" key="3">
    <source>
        <dbReference type="ARBA" id="ARBA00022516"/>
    </source>
</evidence>
<feature type="coiled-coil region" evidence="12">
    <location>
        <begin position="428"/>
        <end position="455"/>
    </location>
</feature>
<feature type="transmembrane region" description="Helical" evidence="11">
    <location>
        <begin position="49"/>
        <end position="70"/>
    </location>
</feature>
<dbReference type="PANTHER" id="PTHR11157:SF126">
    <property type="entry name" value="ELONGATION OF VERY LONG CHAIN FATTY ACIDS PROTEIN"/>
    <property type="match status" value="1"/>
</dbReference>
<feature type="transmembrane region" description="Helical" evidence="11">
    <location>
        <begin position="122"/>
        <end position="140"/>
    </location>
</feature>
<evidence type="ECO:0000256" key="10">
    <source>
        <dbReference type="ARBA" id="ARBA00023160"/>
    </source>
</evidence>
<evidence type="ECO:0000256" key="2">
    <source>
        <dbReference type="ARBA" id="ARBA00005194"/>
    </source>
</evidence>
<keyword evidence="3 11" id="KW-0444">Lipid biosynthesis</keyword>
<name>A0A2A2LM85_9BILA</name>
<keyword evidence="9 11" id="KW-0472">Membrane</keyword>
<accession>A0A2A2LM85</accession>
<sequence>MSLRAQEPAHLPLLQFLPISLLLVLYVSIALCGPGRLPFKIKNPKVLGLWYQLNCLFHLVLLVCFIPEMITSVAKGLYSSICITNGLYAGAISSVVVRLFSMSKILDLGETLLLVAAGRKPLLIHIFHHAITVAVVYAQYPYEISLARWFVFLNLASHVILYAYLSPNKLCGLNPCWLSVVLAQISHLVVCMLTCFYARNNAVIQTARRETTGRLDPGPDSFLKAQMNLFSIPEMDLNVNNDMLVSRQAFGQVTPQLHLYHVTFANPPVTNKHQHRDESRKRILLEKKQKQVNGQQQSRQNAGQENKKVKFNELTEWIKNEQLVDKIITYVEKLHTKVEISAEQGLSELFNSMDLAEKSIELAIEMGEVKKKVKNLLSEEIETLQMEMEFAKDKQMTEDYSAACGLLQQVSEGLDKLNATGGEEGRNAEERGAEMQALLRLLQQYEDRVNAIKMDL</sequence>
<feature type="transmembrane region" description="Helical" evidence="11">
    <location>
        <begin position="146"/>
        <end position="165"/>
    </location>
</feature>
<comment type="similarity">
    <text evidence="11">Belongs to the ELO family.</text>
</comment>
<evidence type="ECO:0000256" key="9">
    <source>
        <dbReference type="ARBA" id="ARBA00023136"/>
    </source>
</evidence>
<comment type="caution">
    <text evidence="13">The sequence shown here is derived from an EMBL/GenBank/DDBJ whole genome shotgun (WGS) entry which is preliminary data.</text>
</comment>
<gene>
    <name evidence="13" type="ORF">WR25_21499</name>
</gene>
<keyword evidence="7 11" id="KW-1133">Transmembrane helix</keyword>
<dbReference type="GO" id="GO:0030148">
    <property type="term" value="P:sphingolipid biosynthetic process"/>
    <property type="evidence" value="ECO:0007669"/>
    <property type="project" value="TreeGrafter"/>
</dbReference>
<dbReference type="GO" id="GO:0034626">
    <property type="term" value="P:fatty acid elongation, polyunsaturated fatty acid"/>
    <property type="evidence" value="ECO:0007669"/>
    <property type="project" value="TreeGrafter"/>
</dbReference>
<evidence type="ECO:0000313" key="13">
    <source>
        <dbReference type="EMBL" id="PAV87107.1"/>
    </source>
</evidence>
<evidence type="ECO:0000256" key="8">
    <source>
        <dbReference type="ARBA" id="ARBA00023098"/>
    </source>
</evidence>
<evidence type="ECO:0000256" key="4">
    <source>
        <dbReference type="ARBA" id="ARBA00022679"/>
    </source>
</evidence>
<dbReference type="AlphaFoldDB" id="A0A2A2LM85"/>
<keyword evidence="5 11" id="KW-0812">Transmembrane</keyword>
<protein>
    <recommendedName>
        <fullName evidence="11">Elongation of very long chain fatty acids protein</fullName>
        <ecNumber evidence="11">2.3.1.199</ecNumber>
    </recommendedName>
    <alternativeName>
        <fullName evidence="11">Very-long-chain 3-oxoacyl-CoA synthase</fullName>
    </alternativeName>
</protein>
<dbReference type="Pfam" id="PF01151">
    <property type="entry name" value="ELO"/>
    <property type="match status" value="1"/>
</dbReference>
<evidence type="ECO:0000256" key="12">
    <source>
        <dbReference type="SAM" id="Coils"/>
    </source>
</evidence>
<comment type="pathway">
    <text evidence="2">Lipid metabolism; fatty acid biosynthesis.</text>
</comment>
<keyword evidence="10 11" id="KW-0275">Fatty acid biosynthesis</keyword>
<evidence type="ECO:0000256" key="7">
    <source>
        <dbReference type="ARBA" id="ARBA00022989"/>
    </source>
</evidence>
<dbReference type="GO" id="GO:0042761">
    <property type="term" value="P:very long-chain fatty acid biosynthetic process"/>
    <property type="evidence" value="ECO:0007669"/>
    <property type="project" value="TreeGrafter"/>
</dbReference>
<dbReference type="InterPro" id="IPR002076">
    <property type="entry name" value="ELO_fam"/>
</dbReference>
<organism evidence="13 14">
    <name type="scientific">Diploscapter pachys</name>
    <dbReference type="NCBI Taxonomy" id="2018661"/>
    <lineage>
        <taxon>Eukaryota</taxon>
        <taxon>Metazoa</taxon>
        <taxon>Ecdysozoa</taxon>
        <taxon>Nematoda</taxon>
        <taxon>Chromadorea</taxon>
        <taxon>Rhabditida</taxon>
        <taxon>Rhabditina</taxon>
        <taxon>Rhabditomorpha</taxon>
        <taxon>Rhabditoidea</taxon>
        <taxon>Rhabditidae</taxon>
        <taxon>Diploscapter</taxon>
    </lineage>
</organism>
<keyword evidence="6 11" id="KW-0276">Fatty acid metabolism</keyword>
<dbReference type="EC" id="2.3.1.199" evidence="11"/>
<dbReference type="OrthoDB" id="434092at2759"/>